<organism evidence="1">
    <name type="scientific">Bradyrhizobium sp. LLZ17</name>
    <dbReference type="NCBI Taxonomy" id="3239388"/>
    <lineage>
        <taxon>Bacteria</taxon>
        <taxon>Pseudomonadati</taxon>
        <taxon>Pseudomonadota</taxon>
        <taxon>Alphaproteobacteria</taxon>
        <taxon>Hyphomicrobiales</taxon>
        <taxon>Nitrobacteraceae</taxon>
        <taxon>Bradyrhizobium</taxon>
    </lineage>
</organism>
<dbReference type="AlphaFoldDB" id="A0AB39XXM2"/>
<dbReference type="EMBL" id="CP165734">
    <property type="protein sequence ID" value="XDV61482.1"/>
    <property type="molecule type" value="Genomic_DNA"/>
</dbReference>
<protein>
    <submittedName>
        <fullName evidence="1">Uncharacterized protein</fullName>
    </submittedName>
</protein>
<gene>
    <name evidence="1" type="ORF">AB8Z38_16310</name>
</gene>
<accession>A0AB39XXM2</accession>
<evidence type="ECO:0000313" key="1">
    <source>
        <dbReference type="EMBL" id="XDV61482.1"/>
    </source>
</evidence>
<name>A0AB39XXM2_9BRAD</name>
<reference evidence="1" key="1">
    <citation type="submission" date="2024-08" db="EMBL/GenBank/DDBJ databases">
        <authorList>
            <person name="Chaddad Z."/>
            <person name="Lamrabet M."/>
            <person name="Bouhnik O."/>
            <person name="Alami S."/>
            <person name="Wipf D."/>
            <person name="Courty P.E."/>
            <person name="Missbah El Idrissi M."/>
        </authorList>
    </citation>
    <scope>NUCLEOTIDE SEQUENCE</scope>
    <source>
        <strain evidence="1">LLZ17</strain>
    </source>
</reference>
<sequence>MRTAATICSLMVEASCRLVASAVRHHNRLESAAVSKIAVRTSAEMARRMLTVSLVIA</sequence>
<dbReference type="RefSeq" id="WP_369726819.1">
    <property type="nucleotide sequence ID" value="NZ_CP165734.1"/>
</dbReference>
<proteinExistence type="predicted"/>